<evidence type="ECO:0000256" key="1">
    <source>
        <dbReference type="SAM" id="Phobius"/>
    </source>
</evidence>
<dbReference type="Proteomes" id="UP000189059">
    <property type="component" value="Unassembled WGS sequence"/>
</dbReference>
<gene>
    <name evidence="3" type="ORF">BBD40_09765</name>
    <name evidence="2" type="ORF">BBD41_25795</name>
</gene>
<dbReference type="EMBL" id="MRVI01000001">
    <property type="protein sequence ID" value="OOC62113.1"/>
    <property type="molecule type" value="Genomic_DNA"/>
</dbReference>
<dbReference type="OrthoDB" id="2647900at2"/>
<keyword evidence="4" id="KW-1185">Reference proteome</keyword>
<accession>A0A1B2E731</accession>
<name>A0A1B2E731_9BACL</name>
<evidence type="ECO:0000313" key="3">
    <source>
        <dbReference type="EMBL" id="OOC62113.1"/>
    </source>
</evidence>
<dbReference type="GeneID" id="95406782"/>
<organism evidence="2">
    <name type="scientific">Paenibacillus ihbetae</name>
    <dbReference type="NCBI Taxonomy" id="1870820"/>
    <lineage>
        <taxon>Bacteria</taxon>
        <taxon>Bacillati</taxon>
        <taxon>Bacillota</taxon>
        <taxon>Bacilli</taxon>
        <taxon>Bacillales</taxon>
        <taxon>Paenibacillaceae</taxon>
        <taxon>Paenibacillus</taxon>
    </lineage>
</organism>
<feature type="transmembrane region" description="Helical" evidence="1">
    <location>
        <begin position="12"/>
        <end position="29"/>
    </location>
</feature>
<keyword evidence="1" id="KW-1133">Transmembrane helix</keyword>
<reference evidence="2" key="1">
    <citation type="submission" date="2016-08" db="EMBL/GenBank/DDBJ databases">
        <title>Complete Genome Seqeunce of Paenibacillus sp. nov. IHBB 9852 from high altitute lake of Indian trans-Himalayas.</title>
        <authorList>
            <person name="Kiran S."/>
            <person name="Swarnkar M.K."/>
            <person name="Rana A."/>
            <person name="Tewari R."/>
            <person name="Gulati A."/>
        </authorList>
    </citation>
    <scope>NUCLEOTIDE SEQUENCE [LARGE SCALE GENOMIC DNA]</scope>
    <source>
        <strain evidence="2">IHBB 9852</strain>
    </source>
</reference>
<dbReference type="RefSeq" id="WP_007128513.1">
    <property type="nucleotide sequence ID" value="NZ_CP016809.1"/>
</dbReference>
<evidence type="ECO:0000313" key="2">
    <source>
        <dbReference type="EMBL" id="ANY75717.1"/>
    </source>
</evidence>
<dbReference type="EMBL" id="CP016809">
    <property type="protein sequence ID" value="ANY75717.1"/>
    <property type="molecule type" value="Genomic_DNA"/>
</dbReference>
<protein>
    <submittedName>
        <fullName evidence="2">Uncharacterized protein</fullName>
    </submittedName>
</protein>
<proteinExistence type="predicted"/>
<dbReference type="KEGG" id="pib:BBD41_25795"/>
<keyword evidence="1" id="KW-0472">Membrane</keyword>
<evidence type="ECO:0000313" key="4">
    <source>
        <dbReference type="Proteomes" id="UP000189059"/>
    </source>
</evidence>
<reference evidence="3 4" key="2">
    <citation type="submission" date="2016-12" db="EMBL/GenBank/DDBJ databases">
        <title>Genome sequencing and description of Paenibacillus sp. nov. from high altitude lake in the Indian Trans- Himalayas.</title>
        <authorList>
            <person name="Kiran S."/>
            <person name="Swarnkar M.K."/>
            <person name="Rana A."/>
            <person name="Tewari R."/>
            <person name="Gulati A."/>
        </authorList>
    </citation>
    <scope>NUCLEOTIDE SEQUENCE [LARGE SCALE GENOMIC DNA]</scope>
    <source>
        <strain evidence="3 4">IHBB 9951</strain>
    </source>
</reference>
<keyword evidence="1" id="KW-0812">Transmembrane</keyword>
<dbReference type="AlphaFoldDB" id="A0A1B2E731"/>
<sequence length="66" mass="7217">MSGKQQRFKYIMIVIAIVGILGTVIPNLLETDYAAAEKAVICISYLLGVPLVVFVVYKIGSRLMKG</sequence>
<feature type="transmembrane region" description="Helical" evidence="1">
    <location>
        <begin position="35"/>
        <end position="57"/>
    </location>
</feature>